<keyword evidence="3" id="KW-1185">Reference proteome</keyword>
<evidence type="ECO:0000313" key="2">
    <source>
        <dbReference type="EMBL" id="KAB1229006.1"/>
    </source>
</evidence>
<evidence type="ECO:0000256" key="1">
    <source>
        <dbReference type="SAM" id="MobiDB-lite"/>
    </source>
</evidence>
<comment type="caution">
    <text evidence="2">The sequence shown here is derived from an EMBL/GenBank/DDBJ whole genome shotgun (WGS) entry which is preliminary data.</text>
</comment>
<gene>
    <name evidence="2" type="ORF">F8D52_19880</name>
</gene>
<proteinExistence type="predicted"/>
<evidence type="ECO:0000313" key="3">
    <source>
        <dbReference type="Proteomes" id="UP000326384"/>
    </source>
</evidence>
<accession>A0A5N4BKS3</accession>
<dbReference type="RefSeq" id="WP_152291056.1">
    <property type="nucleotide sequence ID" value="NZ_VTPV01000014.1"/>
</dbReference>
<feature type="region of interest" description="Disordered" evidence="1">
    <location>
        <begin position="141"/>
        <end position="189"/>
    </location>
</feature>
<feature type="compositionally biased region" description="Gly residues" evidence="1">
    <location>
        <begin position="152"/>
        <end position="165"/>
    </location>
</feature>
<dbReference type="Proteomes" id="UP000326384">
    <property type="component" value="Unassembled WGS sequence"/>
</dbReference>
<organism evidence="2 3">
    <name type="scientific">Chryseobacterium viscerum</name>
    <dbReference type="NCBI Taxonomy" id="1037377"/>
    <lineage>
        <taxon>Bacteria</taxon>
        <taxon>Pseudomonadati</taxon>
        <taxon>Bacteroidota</taxon>
        <taxon>Flavobacteriia</taxon>
        <taxon>Flavobacteriales</taxon>
        <taxon>Weeksellaceae</taxon>
        <taxon>Chryseobacterium group</taxon>
        <taxon>Chryseobacterium</taxon>
    </lineage>
</organism>
<sequence>MNTESNNPLEPGIMSNSLIQALIDNYRQNHLSAINTALGIQDAHSIWFDLPKLKNFIAKIEEEAAKVNPTTSEADLGIRFYYATYPKQENWSMMDSHPVPVEFAGKHTLVMIPTLKKASEAGELIDFDFNPFQANGENSNLALNSRNFTPSGNGGDNGNGGGGPLGDDSGLGENNGILIPPYTSSGESF</sequence>
<name>A0A5N4BKS3_9FLAO</name>
<dbReference type="EMBL" id="VTPV01000014">
    <property type="protein sequence ID" value="KAB1229006.1"/>
    <property type="molecule type" value="Genomic_DNA"/>
</dbReference>
<reference evidence="2 3" key="1">
    <citation type="journal article" date="2019" name="Stand. Genomic Sci.">
        <title>Draft Whole-Genome Sequence of a Novel Chryseobacterium viscerum Strain Isolated from Fresh Water at Dripping Springs, New Mexico.</title>
        <authorList>
            <person name="Kyndt J.A."/>
            <person name="Moore T.C."/>
        </authorList>
    </citation>
    <scope>NUCLEOTIDE SEQUENCE [LARGE SCALE GENOMIC DNA]</scope>
    <source>
        <strain evidence="2 3">DPS</strain>
    </source>
</reference>
<protein>
    <submittedName>
        <fullName evidence="2">Uncharacterized protein</fullName>
    </submittedName>
</protein>